<dbReference type="SUPFAM" id="SSF53850">
    <property type="entry name" value="Periplasmic binding protein-like II"/>
    <property type="match status" value="1"/>
</dbReference>
<comment type="caution">
    <text evidence="2">The sequence shown here is derived from an EMBL/GenBank/DDBJ whole genome shotgun (WGS) entry which is preliminary data.</text>
</comment>
<dbReference type="EMBL" id="JAODYY010000004">
    <property type="protein sequence ID" value="MDH0124391.1"/>
    <property type="molecule type" value="Genomic_DNA"/>
</dbReference>
<feature type="domain" description="Solute-binding protein family 3/N-terminal" evidence="1">
    <location>
        <begin position="1"/>
        <end position="34"/>
    </location>
</feature>
<dbReference type="Proteomes" id="UP001158087">
    <property type="component" value="Unassembled WGS sequence"/>
</dbReference>
<evidence type="ECO:0000259" key="1">
    <source>
        <dbReference type="Pfam" id="PF00497"/>
    </source>
</evidence>
<proteinExistence type="predicted"/>
<name>A0AA42KNF6_9HYPH</name>
<sequence length="39" mass="4474">MRKDEADLKRQFDSAIMAAKADGTLKRLSEKWFGFDVTP</sequence>
<dbReference type="InterPro" id="IPR001638">
    <property type="entry name" value="Solute-binding_3/MltF_N"/>
</dbReference>
<dbReference type="Pfam" id="PF00497">
    <property type="entry name" value="SBP_bac_3"/>
    <property type="match status" value="1"/>
</dbReference>
<accession>A0AA42KNF6</accession>
<dbReference type="AlphaFoldDB" id="A0AA42KNF6"/>
<gene>
    <name evidence="2" type="ORF">N7376_10345</name>
</gene>
<dbReference type="Gene3D" id="3.40.190.10">
    <property type="entry name" value="Periplasmic binding protein-like II"/>
    <property type="match status" value="1"/>
</dbReference>
<reference evidence="2" key="1">
    <citation type="submission" date="2022-09" db="EMBL/GenBank/DDBJ databases">
        <title>Intensive care unit water sources are persistently colonized with multi-drug resistant bacteria and are the site of extensive horizontal gene transfer of antibiotic resistance genes.</title>
        <authorList>
            <person name="Diorio-Toth L."/>
        </authorList>
    </citation>
    <scope>NUCLEOTIDE SEQUENCE</scope>
    <source>
        <strain evidence="2">GD04153</strain>
    </source>
</reference>
<protein>
    <submittedName>
        <fullName evidence="2">Transporter substrate-binding domain-containing protein</fullName>
    </submittedName>
</protein>
<evidence type="ECO:0000313" key="2">
    <source>
        <dbReference type="EMBL" id="MDH0124391.1"/>
    </source>
</evidence>
<evidence type="ECO:0000313" key="3">
    <source>
        <dbReference type="Proteomes" id="UP001158087"/>
    </source>
</evidence>
<organism evidence="2 3">
    <name type="scientific">Brucella intermedia GD04153</name>
    <dbReference type="NCBI Taxonomy" id="2975438"/>
    <lineage>
        <taxon>Bacteria</taxon>
        <taxon>Pseudomonadati</taxon>
        <taxon>Pseudomonadota</taxon>
        <taxon>Alphaproteobacteria</taxon>
        <taxon>Hyphomicrobiales</taxon>
        <taxon>Brucellaceae</taxon>
        <taxon>Brucella/Ochrobactrum group</taxon>
        <taxon>Brucella</taxon>
    </lineage>
</organism>